<evidence type="ECO:0000256" key="10">
    <source>
        <dbReference type="ARBA" id="ARBA00023310"/>
    </source>
</evidence>
<feature type="transmembrane region" description="Helical" evidence="11">
    <location>
        <begin position="120"/>
        <end position="138"/>
    </location>
</feature>
<protein>
    <submittedName>
        <fullName evidence="12">Unannotated protein</fullName>
    </submittedName>
</protein>
<evidence type="ECO:0000256" key="7">
    <source>
        <dbReference type="ARBA" id="ARBA00022989"/>
    </source>
</evidence>
<dbReference type="CDD" id="cd00310">
    <property type="entry name" value="ATP-synt_Fo_a_6"/>
    <property type="match status" value="1"/>
</dbReference>
<dbReference type="EMBL" id="CAEZYR010000010">
    <property type="protein sequence ID" value="CAB4730746.1"/>
    <property type="molecule type" value="Genomic_DNA"/>
</dbReference>
<feature type="transmembrane region" description="Helical" evidence="11">
    <location>
        <begin position="32"/>
        <end position="50"/>
    </location>
</feature>
<dbReference type="InterPro" id="IPR035908">
    <property type="entry name" value="F0_ATP_A_sf"/>
</dbReference>
<proteinExistence type="inferred from homology"/>
<dbReference type="GO" id="GO:0045259">
    <property type="term" value="C:proton-transporting ATP synthase complex"/>
    <property type="evidence" value="ECO:0007669"/>
    <property type="project" value="UniProtKB-KW"/>
</dbReference>
<evidence type="ECO:0000256" key="6">
    <source>
        <dbReference type="ARBA" id="ARBA00022781"/>
    </source>
</evidence>
<gene>
    <name evidence="12" type="ORF">UFOPK2754_00461</name>
</gene>
<evidence type="ECO:0000313" key="12">
    <source>
        <dbReference type="EMBL" id="CAB4730746.1"/>
    </source>
</evidence>
<name>A0A6J6S7E7_9ZZZZ</name>
<sequence length="270" mass="29436">MIFGALEFPPIDDIVKWPDWFLKDSAFGFNKVALIYVLALVIPAVFFALAGRQKGYVPRGVRNAAEVVIGFVEKQIMLPTMGSEGAPFLPLLVTLFSFIFVANIFEVIPAFQMPGNARMAAPLVLALTVWVVFIVVGVKHNGMKYFAHIAWPPGVPIALKPLVGIIEVLSTFFIRPFSHAVRLFANMLAGHILLVTFSVLCISLWTAGPLFVVNIPTFFMLVGLTGFEIGVAFLQAFVFAILTGVYIGGSMQGHGDEDPMHHDHAPAAAH</sequence>
<dbReference type="PROSITE" id="PS00449">
    <property type="entry name" value="ATPASE_A"/>
    <property type="match status" value="1"/>
</dbReference>
<reference evidence="12" key="1">
    <citation type="submission" date="2020-05" db="EMBL/GenBank/DDBJ databases">
        <authorList>
            <person name="Chiriac C."/>
            <person name="Salcher M."/>
            <person name="Ghai R."/>
            <person name="Kavagutti S V."/>
        </authorList>
    </citation>
    <scope>NUCLEOTIDE SEQUENCE</scope>
</reference>
<dbReference type="InterPro" id="IPR045083">
    <property type="entry name" value="ATP_synth_F0_asu_bact/mt"/>
</dbReference>
<dbReference type="InterPro" id="IPR023011">
    <property type="entry name" value="ATP_synth_F0_asu_AS"/>
</dbReference>
<keyword evidence="3" id="KW-0813">Transport</keyword>
<keyword evidence="8" id="KW-0406">Ion transport</keyword>
<keyword evidence="7 11" id="KW-1133">Transmembrane helix</keyword>
<accession>A0A6J6S7E7</accession>
<keyword evidence="4" id="KW-0138">CF(0)</keyword>
<evidence type="ECO:0000256" key="1">
    <source>
        <dbReference type="ARBA" id="ARBA00004141"/>
    </source>
</evidence>
<keyword evidence="6" id="KW-0375">Hydrogen ion transport</keyword>
<evidence type="ECO:0000256" key="8">
    <source>
        <dbReference type="ARBA" id="ARBA00023065"/>
    </source>
</evidence>
<evidence type="ECO:0000256" key="4">
    <source>
        <dbReference type="ARBA" id="ARBA00022547"/>
    </source>
</evidence>
<organism evidence="12">
    <name type="scientific">freshwater metagenome</name>
    <dbReference type="NCBI Taxonomy" id="449393"/>
    <lineage>
        <taxon>unclassified sequences</taxon>
        <taxon>metagenomes</taxon>
        <taxon>ecological metagenomes</taxon>
    </lineage>
</organism>
<dbReference type="PANTHER" id="PTHR11410:SF0">
    <property type="entry name" value="ATP SYNTHASE SUBUNIT A"/>
    <property type="match status" value="1"/>
</dbReference>
<feature type="transmembrane region" description="Helical" evidence="11">
    <location>
        <begin position="88"/>
        <end position="108"/>
    </location>
</feature>
<comment type="subcellular location">
    <subcellularLocation>
        <location evidence="1">Membrane</location>
        <topology evidence="1">Multi-pass membrane protein</topology>
    </subcellularLocation>
</comment>
<evidence type="ECO:0000256" key="5">
    <source>
        <dbReference type="ARBA" id="ARBA00022692"/>
    </source>
</evidence>
<evidence type="ECO:0000256" key="9">
    <source>
        <dbReference type="ARBA" id="ARBA00023136"/>
    </source>
</evidence>
<dbReference type="PANTHER" id="PTHR11410">
    <property type="entry name" value="ATP SYNTHASE SUBUNIT A"/>
    <property type="match status" value="1"/>
</dbReference>
<keyword evidence="9 11" id="KW-0472">Membrane</keyword>
<evidence type="ECO:0000256" key="3">
    <source>
        <dbReference type="ARBA" id="ARBA00022448"/>
    </source>
</evidence>
<evidence type="ECO:0000256" key="11">
    <source>
        <dbReference type="SAM" id="Phobius"/>
    </source>
</evidence>
<dbReference type="Gene3D" id="1.20.120.220">
    <property type="entry name" value="ATP synthase, F0 complex, subunit A"/>
    <property type="match status" value="1"/>
</dbReference>
<dbReference type="NCBIfam" id="TIGR01131">
    <property type="entry name" value="ATP_synt_6_or_A"/>
    <property type="match status" value="1"/>
</dbReference>
<dbReference type="InterPro" id="IPR000568">
    <property type="entry name" value="ATP_synth_F0_asu"/>
</dbReference>
<dbReference type="Pfam" id="PF00119">
    <property type="entry name" value="ATP-synt_A"/>
    <property type="match status" value="1"/>
</dbReference>
<feature type="transmembrane region" description="Helical" evidence="11">
    <location>
        <begin position="218"/>
        <end position="242"/>
    </location>
</feature>
<keyword evidence="10" id="KW-0066">ATP synthesis</keyword>
<dbReference type="AlphaFoldDB" id="A0A6J6S7E7"/>
<keyword evidence="5 11" id="KW-0812">Transmembrane</keyword>
<dbReference type="SUPFAM" id="SSF81336">
    <property type="entry name" value="F1F0 ATP synthase subunit A"/>
    <property type="match status" value="1"/>
</dbReference>
<dbReference type="PRINTS" id="PR00123">
    <property type="entry name" value="ATPASEA"/>
</dbReference>
<feature type="transmembrane region" description="Helical" evidence="11">
    <location>
        <begin position="184"/>
        <end position="206"/>
    </location>
</feature>
<comment type="similarity">
    <text evidence="2">Belongs to the ATPase A chain family.</text>
</comment>
<dbReference type="HAMAP" id="MF_01393">
    <property type="entry name" value="ATP_synth_a_bact"/>
    <property type="match status" value="1"/>
</dbReference>
<dbReference type="GO" id="GO:0046933">
    <property type="term" value="F:proton-transporting ATP synthase activity, rotational mechanism"/>
    <property type="evidence" value="ECO:0007669"/>
    <property type="project" value="TreeGrafter"/>
</dbReference>
<evidence type="ECO:0000256" key="2">
    <source>
        <dbReference type="ARBA" id="ARBA00006810"/>
    </source>
</evidence>